<reference evidence="4" key="1">
    <citation type="submission" date="2003-02" db="EMBL/GenBank/DDBJ databases">
        <authorList>
            <person name="Malek J.A."/>
            <person name="Eremeeva M.E."/>
            <person name="Dasch G.A."/>
        </authorList>
    </citation>
    <scope>NUCLEOTIDE SEQUENCE [LARGE SCALE GENOMIC DNA]</scope>
    <source>
        <strain evidence="4">246</strain>
    </source>
</reference>
<dbReference type="GO" id="GO:0016740">
    <property type="term" value="F:transferase activity"/>
    <property type="evidence" value="ECO:0007669"/>
    <property type="project" value="UniProtKB-KW"/>
</dbReference>
<dbReference type="PROSITE" id="PS50293">
    <property type="entry name" value="TPR_REGION"/>
    <property type="match status" value="1"/>
</dbReference>
<accession>Q7PAA1</accession>
<dbReference type="Proteomes" id="UP000004455">
    <property type="component" value="Unassembled WGS sequence"/>
</dbReference>
<dbReference type="Gene3D" id="1.25.40.10">
    <property type="entry name" value="Tetratricopeptide repeat domain"/>
    <property type="match status" value="1"/>
</dbReference>
<feature type="repeat" description="TPR" evidence="3">
    <location>
        <begin position="61"/>
        <end position="94"/>
    </location>
</feature>
<dbReference type="InterPro" id="IPR011990">
    <property type="entry name" value="TPR-like_helical_dom_sf"/>
</dbReference>
<keyword evidence="5" id="KW-1185">Reference proteome</keyword>
<evidence type="ECO:0000313" key="5">
    <source>
        <dbReference type="Proteomes" id="UP000004455"/>
    </source>
</evidence>
<dbReference type="InterPro" id="IPR019734">
    <property type="entry name" value="TPR_rpt"/>
</dbReference>
<dbReference type="AlphaFoldDB" id="Q7PAA1"/>
<comment type="caution">
    <text evidence="4">The sequence shown here is derived from an EMBL/GenBank/DDBJ whole genome shotgun (WGS) entry which is preliminary data.</text>
</comment>
<dbReference type="Pfam" id="PF00515">
    <property type="entry name" value="TPR_1"/>
    <property type="match status" value="1"/>
</dbReference>
<sequence length="104" mass="12188">MKFINKAIALNSNHFQAYLNKGAVINPYAYNNKAEILRKLEKYELALEAYNKAIEIDPNYSDAYFNKSKLFDELGNYEVALEAYDRALTYRHDDDLDYSDIYII</sequence>
<dbReference type="SMART" id="SM00028">
    <property type="entry name" value="TPR"/>
    <property type="match status" value="2"/>
</dbReference>
<keyword evidence="4" id="KW-0808">Transferase</keyword>
<evidence type="ECO:0000256" key="2">
    <source>
        <dbReference type="ARBA" id="ARBA00022803"/>
    </source>
</evidence>
<keyword evidence="1" id="KW-0677">Repeat</keyword>
<evidence type="ECO:0000256" key="3">
    <source>
        <dbReference type="PROSITE-ProRule" id="PRU00339"/>
    </source>
</evidence>
<name>Q7PAA1_RICS2</name>
<dbReference type="Pfam" id="PF13181">
    <property type="entry name" value="TPR_8"/>
    <property type="match status" value="1"/>
</dbReference>
<dbReference type="HOGENOM" id="CLU_2318328_0_0_5"/>
<proteinExistence type="predicted"/>
<organism evidence="4 5">
    <name type="scientific">Rickettsia sibirica (strain ATCC VR-151 / 246)</name>
    <dbReference type="NCBI Taxonomy" id="272951"/>
    <lineage>
        <taxon>Bacteria</taxon>
        <taxon>Pseudomonadati</taxon>
        <taxon>Pseudomonadota</taxon>
        <taxon>Alphaproteobacteria</taxon>
        <taxon>Rickettsiales</taxon>
        <taxon>Rickettsiaceae</taxon>
        <taxon>Rickettsieae</taxon>
        <taxon>Rickettsia</taxon>
        <taxon>spotted fever group</taxon>
        <taxon>Rickettsia sibirica subgroup</taxon>
    </lineage>
</organism>
<dbReference type="EMBL" id="AABW01000001">
    <property type="protein sequence ID" value="EAA25936.1"/>
    <property type="molecule type" value="Genomic_DNA"/>
</dbReference>
<evidence type="ECO:0000256" key="1">
    <source>
        <dbReference type="ARBA" id="ARBA00022737"/>
    </source>
</evidence>
<protein>
    <submittedName>
        <fullName evidence="4">O-linked GlcNAc transferase</fullName>
    </submittedName>
</protein>
<dbReference type="eggNOG" id="COG3063">
    <property type="taxonomic scope" value="Bacteria"/>
</dbReference>
<feature type="repeat" description="TPR" evidence="3">
    <location>
        <begin position="27"/>
        <end position="60"/>
    </location>
</feature>
<dbReference type="InterPro" id="IPR050498">
    <property type="entry name" value="Ycf3"/>
</dbReference>
<gene>
    <name evidence="4" type="ORF">rsib_orf727</name>
</gene>
<dbReference type="SUPFAM" id="SSF48439">
    <property type="entry name" value="Protein prenylyltransferase"/>
    <property type="match status" value="1"/>
</dbReference>
<keyword evidence="2 3" id="KW-0802">TPR repeat</keyword>
<evidence type="ECO:0000313" key="4">
    <source>
        <dbReference type="EMBL" id="EAA25936.1"/>
    </source>
</evidence>
<dbReference type="PANTHER" id="PTHR44858:SF1">
    <property type="entry name" value="UDP-N-ACETYLGLUCOSAMINE--PEPTIDE N-ACETYLGLUCOSAMINYLTRANSFERASE SPINDLY-RELATED"/>
    <property type="match status" value="1"/>
</dbReference>
<dbReference type="PROSITE" id="PS50005">
    <property type="entry name" value="TPR"/>
    <property type="match status" value="2"/>
</dbReference>
<dbReference type="PANTHER" id="PTHR44858">
    <property type="entry name" value="TETRATRICOPEPTIDE REPEAT PROTEIN 6"/>
    <property type="match status" value="1"/>
</dbReference>